<evidence type="ECO:0000256" key="1">
    <source>
        <dbReference type="SAM" id="Coils"/>
    </source>
</evidence>
<dbReference type="Proteomes" id="UP000323000">
    <property type="component" value="Chromosome 7"/>
</dbReference>
<feature type="domain" description="DUF4216" evidence="2">
    <location>
        <begin position="369"/>
        <end position="433"/>
    </location>
</feature>
<reference evidence="5" key="1">
    <citation type="journal article" date="2019" name="Gigascience">
        <title>De novo genome assembly of the endangered Acer yangbiense, a plant species with extremely small populations endemic to Yunnan Province, China.</title>
        <authorList>
            <person name="Yang J."/>
            <person name="Wariss H.M."/>
            <person name="Tao L."/>
            <person name="Zhang R."/>
            <person name="Yun Q."/>
            <person name="Hollingsworth P."/>
            <person name="Dao Z."/>
            <person name="Luo G."/>
            <person name="Guo H."/>
            <person name="Ma Y."/>
            <person name="Sun W."/>
        </authorList>
    </citation>
    <scope>NUCLEOTIDE SEQUENCE [LARGE SCALE GENOMIC DNA]</scope>
    <source>
        <strain evidence="5">cv. Malutang</strain>
    </source>
</reference>
<evidence type="ECO:0008006" key="6">
    <source>
        <dbReference type="Google" id="ProtNLM"/>
    </source>
</evidence>
<dbReference type="InterPro" id="IPR025312">
    <property type="entry name" value="DUF4216"/>
</dbReference>
<evidence type="ECO:0000259" key="2">
    <source>
        <dbReference type="Pfam" id="PF13952"/>
    </source>
</evidence>
<dbReference type="PANTHER" id="PTHR48258:SF3">
    <property type="entry name" value="FK506-BINDING PROTEIN 4-LIKE ISOFORM X1"/>
    <property type="match status" value="1"/>
</dbReference>
<dbReference type="Pfam" id="PF03004">
    <property type="entry name" value="Transposase_24"/>
    <property type="match status" value="1"/>
</dbReference>
<evidence type="ECO:0000313" key="4">
    <source>
        <dbReference type="EMBL" id="TXG57666.1"/>
    </source>
</evidence>
<keyword evidence="1" id="KW-0175">Coiled coil</keyword>
<dbReference type="PANTHER" id="PTHR48258">
    <property type="entry name" value="DUF4218 DOMAIN-CONTAINING PROTEIN-RELATED"/>
    <property type="match status" value="1"/>
</dbReference>
<proteinExistence type="predicted"/>
<feature type="domain" description="DUF4218" evidence="3">
    <location>
        <begin position="141"/>
        <end position="249"/>
    </location>
</feature>
<protein>
    <recommendedName>
        <fullName evidence="6">DUF4218 domain-containing protein</fullName>
    </recommendedName>
</protein>
<dbReference type="EMBL" id="VAHF01000007">
    <property type="protein sequence ID" value="TXG57666.1"/>
    <property type="molecule type" value="Genomic_DNA"/>
</dbReference>
<dbReference type="InterPro" id="IPR025452">
    <property type="entry name" value="DUF4218"/>
</dbReference>
<comment type="caution">
    <text evidence="4">The sequence shown here is derived from an EMBL/GenBank/DDBJ whole genome shotgun (WGS) entry which is preliminary data.</text>
</comment>
<organism evidence="4 5">
    <name type="scientific">Acer yangbiense</name>
    <dbReference type="NCBI Taxonomy" id="1000413"/>
    <lineage>
        <taxon>Eukaryota</taxon>
        <taxon>Viridiplantae</taxon>
        <taxon>Streptophyta</taxon>
        <taxon>Embryophyta</taxon>
        <taxon>Tracheophyta</taxon>
        <taxon>Spermatophyta</taxon>
        <taxon>Magnoliopsida</taxon>
        <taxon>eudicotyledons</taxon>
        <taxon>Gunneridae</taxon>
        <taxon>Pentapetalae</taxon>
        <taxon>rosids</taxon>
        <taxon>malvids</taxon>
        <taxon>Sapindales</taxon>
        <taxon>Sapindaceae</taxon>
        <taxon>Hippocastanoideae</taxon>
        <taxon>Acereae</taxon>
        <taxon>Acer</taxon>
    </lineage>
</organism>
<dbReference type="Pfam" id="PF13960">
    <property type="entry name" value="DUF4218"/>
    <property type="match status" value="1"/>
</dbReference>
<sequence>MHIEKNICESVIGTLLEINGKTKNGINARKDLKDLRIRHELHPQDRGTRTYLPLAPHTLSKVEKRLFCKRLFDLKLQDRYSSNIGKCVSVEDCKLTGLKSHDCHVLMQQLMSVALRGLLPKGPRNAIYRLCAFFNRICQRGFDREEMVTLEDEVVETLCMLERYFPPSFFDIMVHLTIHLGLEVRLAGPVHYRWMYPFERHMKIFKGYVRNHARAEGCIVECYLADECIAFCSGYLKQTDEFHYQECRNHVISNDVIIEGRQISSGTSITLSEELLENAHRYIPFDDSSTSDELDTLKWLAFGPRKHAMRYSGYIINGYRFHTKDVERVTQNSGVSIEATTICRSSAKDTSQVVDVGAYYGVIKDIILLDYHRFQLPIFRCDWANASHGVKVEEGFTLVNLNQGQNLYEREPFILASQAKQVFYSRESDSSNWASKSRFVSKIIKAPNEQERQALQPDNIKSSKDWKELVKEKTSPAFQEKRKHFQAIKKAQIPHTTSRRGFARATKDLIRAHQKKNGEAVNTKATETIAKINSIRDDLPKSSSMNLKEDALAKVLGPENSGRVRGFGKGVTLSKLSILTQRDNQMNQMKNKYEDLKDEVANLRSMVNKLVKGQGHNQSSESCEEVSTAPITSPNTMNVNPLNKNCKILDWMGSGEIVVEGRWSSSDPKALVHHVPIGLNAMRVWVDRVRKGETFLWRPTSYMSNIEEAMGSTVAWPADKTRMDG</sequence>
<name>A0A5C7HMX9_9ROSI</name>
<dbReference type="AlphaFoldDB" id="A0A5C7HMX9"/>
<evidence type="ECO:0000313" key="5">
    <source>
        <dbReference type="Proteomes" id="UP000323000"/>
    </source>
</evidence>
<feature type="coiled-coil region" evidence="1">
    <location>
        <begin position="579"/>
        <end position="613"/>
    </location>
</feature>
<dbReference type="Pfam" id="PF13952">
    <property type="entry name" value="DUF4216"/>
    <property type="match status" value="1"/>
</dbReference>
<dbReference type="InterPro" id="IPR004252">
    <property type="entry name" value="Probable_transposase_24"/>
</dbReference>
<keyword evidence="5" id="KW-1185">Reference proteome</keyword>
<accession>A0A5C7HMX9</accession>
<evidence type="ECO:0000259" key="3">
    <source>
        <dbReference type="Pfam" id="PF13960"/>
    </source>
</evidence>
<gene>
    <name evidence="4" type="ORF">EZV62_015495</name>
</gene>
<dbReference type="OrthoDB" id="1936670at2759"/>